<comment type="caution">
    <text evidence="1">The sequence shown here is derived from an EMBL/GenBank/DDBJ whole genome shotgun (WGS) entry which is preliminary data.</text>
</comment>
<proteinExistence type="predicted"/>
<accession>A0A9P7JB13</accession>
<protein>
    <submittedName>
        <fullName evidence="1">Uncharacterized protein</fullName>
    </submittedName>
</protein>
<evidence type="ECO:0000313" key="1">
    <source>
        <dbReference type="EMBL" id="KAG1812048.1"/>
    </source>
</evidence>
<dbReference type="OrthoDB" id="2841072at2759"/>
<name>A0A9P7JB13_9AGAM</name>
<dbReference type="EMBL" id="JABBWG010000027">
    <property type="protein sequence ID" value="KAG1812048.1"/>
    <property type="molecule type" value="Genomic_DNA"/>
</dbReference>
<organism evidence="1 2">
    <name type="scientific">Suillus subaureus</name>
    <dbReference type="NCBI Taxonomy" id="48587"/>
    <lineage>
        <taxon>Eukaryota</taxon>
        <taxon>Fungi</taxon>
        <taxon>Dikarya</taxon>
        <taxon>Basidiomycota</taxon>
        <taxon>Agaricomycotina</taxon>
        <taxon>Agaricomycetes</taxon>
        <taxon>Agaricomycetidae</taxon>
        <taxon>Boletales</taxon>
        <taxon>Suillineae</taxon>
        <taxon>Suillaceae</taxon>
        <taxon>Suillus</taxon>
    </lineage>
</organism>
<sequence>MSPGESTTIPQFLAIVQERFDNHKLESISVDGVYRSGQVHPGQSVFTPLYTCCNLTRLIIERVCDLSISDEELCQLATAWPKLQALQIKCYTVG</sequence>
<dbReference type="Proteomes" id="UP000807769">
    <property type="component" value="Unassembled WGS sequence"/>
</dbReference>
<keyword evidence="2" id="KW-1185">Reference proteome</keyword>
<dbReference type="GeneID" id="64630288"/>
<gene>
    <name evidence="1" type="ORF">BJ212DRAFT_1370984</name>
</gene>
<evidence type="ECO:0000313" key="2">
    <source>
        <dbReference type="Proteomes" id="UP000807769"/>
    </source>
</evidence>
<dbReference type="AlphaFoldDB" id="A0A9P7JB13"/>
<dbReference type="RefSeq" id="XP_041190330.1">
    <property type="nucleotide sequence ID" value="XM_041336271.1"/>
</dbReference>
<reference evidence="1" key="1">
    <citation type="journal article" date="2020" name="New Phytol.">
        <title>Comparative genomics reveals dynamic genome evolution in host specialist ectomycorrhizal fungi.</title>
        <authorList>
            <person name="Lofgren L.A."/>
            <person name="Nguyen N.H."/>
            <person name="Vilgalys R."/>
            <person name="Ruytinx J."/>
            <person name="Liao H.L."/>
            <person name="Branco S."/>
            <person name="Kuo A."/>
            <person name="LaButti K."/>
            <person name="Lipzen A."/>
            <person name="Andreopoulos W."/>
            <person name="Pangilinan J."/>
            <person name="Riley R."/>
            <person name="Hundley H."/>
            <person name="Na H."/>
            <person name="Barry K."/>
            <person name="Grigoriev I.V."/>
            <person name="Stajich J.E."/>
            <person name="Kennedy P.G."/>
        </authorList>
    </citation>
    <scope>NUCLEOTIDE SEQUENCE</scope>
    <source>
        <strain evidence="1">MN1</strain>
    </source>
</reference>